<dbReference type="Proteomes" id="UP000735302">
    <property type="component" value="Unassembled WGS sequence"/>
</dbReference>
<dbReference type="Gene3D" id="1.25.40.10">
    <property type="entry name" value="Tetratricopeptide repeat domain"/>
    <property type="match status" value="1"/>
</dbReference>
<dbReference type="PANTHER" id="PTHR10887:SF365">
    <property type="entry name" value="HELICASE WITH ZINC FINGER DOMAIN-RELATED"/>
    <property type="match status" value="1"/>
</dbReference>
<dbReference type="InterPro" id="IPR027417">
    <property type="entry name" value="P-loop_NTPase"/>
</dbReference>
<evidence type="ECO:0000259" key="6">
    <source>
        <dbReference type="PROSITE" id="PS50103"/>
    </source>
</evidence>
<dbReference type="InterPro" id="IPR041679">
    <property type="entry name" value="DNA2/NAM7-like_C"/>
</dbReference>
<dbReference type="Pfam" id="PF00642">
    <property type="entry name" value="zf-CCCH"/>
    <property type="match status" value="1"/>
</dbReference>
<dbReference type="InterPro" id="IPR000571">
    <property type="entry name" value="Znf_CCCH"/>
</dbReference>
<feature type="compositionally biased region" description="Basic and acidic residues" evidence="5">
    <location>
        <begin position="1558"/>
        <end position="1579"/>
    </location>
</feature>
<organism evidence="7 8">
    <name type="scientific">Plakobranchus ocellatus</name>
    <dbReference type="NCBI Taxonomy" id="259542"/>
    <lineage>
        <taxon>Eukaryota</taxon>
        <taxon>Metazoa</taxon>
        <taxon>Spiralia</taxon>
        <taxon>Lophotrochozoa</taxon>
        <taxon>Mollusca</taxon>
        <taxon>Gastropoda</taxon>
        <taxon>Heterobranchia</taxon>
        <taxon>Euthyneura</taxon>
        <taxon>Panpulmonata</taxon>
        <taxon>Sacoglossa</taxon>
        <taxon>Placobranchoidea</taxon>
        <taxon>Plakobranchidae</taxon>
        <taxon>Plakobranchus</taxon>
    </lineage>
</organism>
<feature type="region of interest" description="Disordered" evidence="5">
    <location>
        <begin position="1"/>
        <end position="38"/>
    </location>
</feature>
<dbReference type="SUPFAM" id="SSF52540">
    <property type="entry name" value="P-loop containing nucleoside triphosphate hydrolases"/>
    <property type="match status" value="1"/>
</dbReference>
<dbReference type="InterPro" id="IPR045055">
    <property type="entry name" value="DNA2/NAM7-like"/>
</dbReference>
<keyword evidence="3 4" id="KW-0862">Zinc</keyword>
<keyword evidence="7" id="KW-0547">Nucleotide-binding</keyword>
<feature type="compositionally biased region" description="Low complexity" evidence="5">
    <location>
        <begin position="1723"/>
        <end position="1736"/>
    </location>
</feature>
<dbReference type="SMART" id="SM00356">
    <property type="entry name" value="ZnF_C3H1"/>
    <property type="match status" value="1"/>
</dbReference>
<comment type="caution">
    <text evidence="7">The sequence shown here is derived from an EMBL/GenBank/DDBJ whole genome shotgun (WGS) entry which is preliminary data.</text>
</comment>
<evidence type="ECO:0000256" key="1">
    <source>
        <dbReference type="ARBA" id="ARBA00022723"/>
    </source>
</evidence>
<dbReference type="InterPro" id="IPR041677">
    <property type="entry name" value="DNA2/NAM7_AAA_11"/>
</dbReference>
<dbReference type="SMART" id="SM00382">
    <property type="entry name" value="AAA"/>
    <property type="match status" value="1"/>
</dbReference>
<feature type="compositionally biased region" description="Basic and acidic residues" evidence="5">
    <location>
        <begin position="1535"/>
        <end position="1546"/>
    </location>
</feature>
<dbReference type="EMBL" id="BLXT01000588">
    <property type="protein sequence ID" value="GFN78545.1"/>
    <property type="molecule type" value="Genomic_DNA"/>
</dbReference>
<feature type="region of interest" description="Disordered" evidence="5">
    <location>
        <begin position="1674"/>
        <end position="1738"/>
    </location>
</feature>
<feature type="compositionally biased region" description="Polar residues" evidence="5">
    <location>
        <begin position="1595"/>
        <end position="1622"/>
    </location>
</feature>
<dbReference type="SUPFAM" id="SSF90229">
    <property type="entry name" value="CCCH zinc finger"/>
    <property type="match status" value="1"/>
</dbReference>
<protein>
    <submittedName>
        <fullName evidence="7">Helicase with Zinc finger domain 2</fullName>
    </submittedName>
</protein>
<dbReference type="Pfam" id="PF13087">
    <property type="entry name" value="AAA_12"/>
    <property type="match status" value="1"/>
</dbReference>
<proteinExistence type="predicted"/>
<feature type="region of interest" description="Disordered" evidence="5">
    <location>
        <begin position="1535"/>
        <end position="1645"/>
    </location>
</feature>
<evidence type="ECO:0000313" key="8">
    <source>
        <dbReference type="Proteomes" id="UP000735302"/>
    </source>
</evidence>
<dbReference type="Pfam" id="PF13086">
    <property type="entry name" value="AAA_11"/>
    <property type="match status" value="2"/>
</dbReference>
<dbReference type="FunFam" id="3.40.50.300:FF:000419">
    <property type="entry name" value="Probable helicase with zinc finger domain"/>
    <property type="match status" value="1"/>
</dbReference>
<dbReference type="PANTHER" id="PTHR10887">
    <property type="entry name" value="DNA2/NAM7 HELICASE FAMILY"/>
    <property type="match status" value="1"/>
</dbReference>
<feature type="compositionally biased region" description="Basic and acidic residues" evidence="5">
    <location>
        <begin position="1"/>
        <end position="20"/>
    </location>
</feature>
<keyword evidence="1 4" id="KW-0479">Metal-binding</keyword>
<dbReference type="Gene3D" id="3.40.50.300">
    <property type="entry name" value="P-loop containing nucleotide triphosphate hydrolases"/>
    <property type="match status" value="2"/>
</dbReference>
<evidence type="ECO:0000256" key="2">
    <source>
        <dbReference type="ARBA" id="ARBA00022771"/>
    </source>
</evidence>
<evidence type="ECO:0000313" key="7">
    <source>
        <dbReference type="EMBL" id="GFN78545.1"/>
    </source>
</evidence>
<feature type="region of interest" description="Disordered" evidence="5">
    <location>
        <begin position="1479"/>
        <end position="1522"/>
    </location>
</feature>
<dbReference type="GO" id="GO:0005829">
    <property type="term" value="C:cytosol"/>
    <property type="evidence" value="ECO:0007669"/>
    <property type="project" value="TreeGrafter"/>
</dbReference>
<dbReference type="GO" id="GO:0004386">
    <property type="term" value="F:helicase activity"/>
    <property type="evidence" value="ECO:0007669"/>
    <property type="project" value="UniProtKB-KW"/>
</dbReference>
<evidence type="ECO:0000256" key="3">
    <source>
        <dbReference type="ARBA" id="ARBA00022833"/>
    </source>
</evidence>
<dbReference type="GO" id="GO:0008270">
    <property type="term" value="F:zinc ion binding"/>
    <property type="evidence" value="ECO:0007669"/>
    <property type="project" value="UniProtKB-KW"/>
</dbReference>
<dbReference type="GO" id="GO:0035194">
    <property type="term" value="P:regulatory ncRNA-mediated post-transcriptional gene silencing"/>
    <property type="evidence" value="ECO:0007669"/>
    <property type="project" value="TreeGrafter"/>
</dbReference>
<reference evidence="7 8" key="1">
    <citation type="journal article" date="2021" name="Elife">
        <title>Chloroplast acquisition without the gene transfer in kleptoplastic sea slugs, Plakobranchus ocellatus.</title>
        <authorList>
            <person name="Maeda T."/>
            <person name="Takahashi S."/>
            <person name="Yoshida T."/>
            <person name="Shimamura S."/>
            <person name="Takaki Y."/>
            <person name="Nagai Y."/>
            <person name="Toyoda A."/>
            <person name="Suzuki Y."/>
            <person name="Arimoto A."/>
            <person name="Ishii H."/>
            <person name="Satoh N."/>
            <person name="Nishiyama T."/>
            <person name="Hasebe M."/>
            <person name="Maruyama T."/>
            <person name="Minagawa J."/>
            <person name="Obokata J."/>
            <person name="Shigenobu S."/>
        </authorList>
    </citation>
    <scope>NUCLEOTIDE SEQUENCE [LARGE SCALE GENOMIC DNA]</scope>
</reference>
<feature type="zinc finger region" description="C3H1-type" evidence="4">
    <location>
        <begin position="254"/>
        <end position="282"/>
    </location>
</feature>
<dbReference type="InterPro" id="IPR036855">
    <property type="entry name" value="Znf_CCCH_sf"/>
</dbReference>
<feature type="domain" description="C3H1-type" evidence="6">
    <location>
        <begin position="254"/>
        <end position="282"/>
    </location>
</feature>
<dbReference type="Gene3D" id="4.10.1000.10">
    <property type="entry name" value="Zinc finger, CCCH-type"/>
    <property type="match status" value="1"/>
</dbReference>
<dbReference type="SUPFAM" id="SSF48452">
    <property type="entry name" value="TPR-like"/>
    <property type="match status" value="1"/>
</dbReference>
<evidence type="ECO:0000256" key="4">
    <source>
        <dbReference type="PROSITE-ProRule" id="PRU00723"/>
    </source>
</evidence>
<keyword evidence="7" id="KW-0067">ATP-binding</keyword>
<dbReference type="PROSITE" id="PS50103">
    <property type="entry name" value="ZF_C3H1"/>
    <property type="match status" value="1"/>
</dbReference>
<keyword evidence="8" id="KW-1185">Reference proteome</keyword>
<sequence>MDGELRENKDEATAKTEPRQSETLGSMAEKTGEALSGESKTQLTVAQYLSSIGSLSKLKQPKKALEQCNEALEMYPENAKLLEKKVKILCQQHEFQEAYRLVEGWLKQDPKNIVAERELKKLKIILNAVGDQDSDEEKEDVDNEEDFDKDNDEAELHASRVENIHLPDSSGSVLATSSLGLRGSSSSAFKIFNKISPEHSNIEDVTGQQSSRTHSQIFSHKHDLDMHSVMPKEPFNMEEMQEWCYRAPPRGLASDEYVLCKRYLETGRCTFGEKCTMAHSEAELDEWNHRYAVRKQQLQQSQGASAQGGTVIEQLMEKFMSQEHPKVVVVENMDSVKIHVNSDLKVNMTTKKCTNAWTFTVTSKLCLHCVALMSDTNRSYFHISSISVGPRKTQKYQNLENICQEWVNQDTQSKGQGEYVYRVKVVFKTDIYGTFRQSIVFDFGVDAMLMREVQVESAPASDAEKVRKEITLTEAHRWNEKTVQLVNFEPRPTSHSEAEEALMAKYQLPRPEKFCQSETVMHNLSKENYRLWMHEMLYIEEMEQVRYISRFNVTTSLQLVNRFLLMPSTLSTAKYAHDGELFARMKLEDDLSEDSMGGRLVLQSSHVAWIAEAKKERPEKVYEAVIEDKGKNFIFMRLSKTCVEELGLSCDQDFNAQIQFQLNRLPMCERHYAVDRLPTLDIVFPELNSMPAKLTLDDSDLQDPKEAKRLNEKQKDAVRLILAKSDVKLPPLLIVGPFGTGKTFTMAQAAKQVLKEEGTRILICTHSNSAADLYIKEFLHSYVDEEDHAEARPLRIMYKFRWIQTVPEVVLDYTLLEREGPQAGTFRSPTKEDVIAHRIIIATLSSARYLADLKLPEDVFSHIFIDEAAQSLESETLIPLSVAHETTRIVFAGDHMQMSPEVYSTFTRQQGFHTSLLERLHELYPKECVYKVMLCENYRAHSAIIDFTSELFYDNKLISSGNIIAHDQFYPLTFFAAKGEEIQHENNTGFYNMSEVYEIVERVDELKKKWPEAWGAFDNNGVSIVAPYIDQVARIRAELRKRKLFNVNVERVLNVQGKQYRVIMLSITRTRLTCRSDPNMEDYMDFGFLSNIKLLNTAITRAQSLVVVVGDPVSVCLVGKCRKIWEYFLEICHYNDSLHGISWVPLREQLDRAELTKSFVLNPLAPEFVPSRMYHSPHAPQHTEHGLMFQGGVGTGNTFPLHPHPHPPFGGYTAGYPGMLPGQPFPQMIPPMYQHPVYFPYNPGLLPAMYYPHGPFGRGLIPNKQMFGRFMTPPGSSAAGYPYARGLGPMRDSIPRIVEMPRTAGIRQPRGSGRHSLYYQRGGGIHGFPPGYHQPLLHPHAGAYLYHMPEDPRAVAFTSTQAGMPHPYMTNSAQPFRASHTSAYSGLPRQHTQFYPATQHFPNYPHGSPSPQALLKGTAGLTRERSDTADSTGSGGRMSDSPSSGIQLLPNVKHVPAHLFGRHGLDDTGPEQYHRLNSSPIGGAVATSQQFRRESERISAVSNRPYSPANYATDRSVSSESNFISRSFSPANYMKERVNSGDEPPLRGRSYSPENYAVEDRRSSGEDANRSHTSSHDRSMSLSPPSPSAAAPVKAQTQVQAQHSSFKLSSTFTSPAVQQPLPSNGRDGDDVTNLNNRRKPNLKLHTGFSRQFSDDLPTPTVITNVFEMIDDNIEESQGEEETSSSSSLPVLDDRRHGVKPGLKLKMTVAQRLQRRQATDDSDLSSSSATPPSAEDSLPSYASMVTRSNQQHEVMAAENATQLDLQTPRTPKGFITPGTEVGEVDPFGILKSLNIGSTHQ</sequence>
<dbReference type="InterPro" id="IPR011990">
    <property type="entry name" value="TPR-like_helical_dom_sf"/>
</dbReference>
<dbReference type="InterPro" id="IPR003593">
    <property type="entry name" value="AAA+_ATPase"/>
</dbReference>
<keyword evidence="7" id="KW-0378">Hydrolase</keyword>
<dbReference type="CDD" id="cd18808">
    <property type="entry name" value="SF1_C_Upf1"/>
    <property type="match status" value="1"/>
</dbReference>
<dbReference type="InterPro" id="IPR047187">
    <property type="entry name" value="SF1_C_Upf1"/>
</dbReference>
<gene>
    <name evidence="7" type="ORF">PoB_000505100</name>
</gene>
<dbReference type="GO" id="GO:0043186">
    <property type="term" value="C:P granule"/>
    <property type="evidence" value="ECO:0007669"/>
    <property type="project" value="TreeGrafter"/>
</dbReference>
<keyword evidence="2 4" id="KW-0863">Zinc-finger</keyword>
<feature type="region of interest" description="Disordered" evidence="5">
    <location>
        <begin position="1397"/>
        <end position="1448"/>
    </location>
</feature>
<accession>A0AAV3XTV7</accession>
<feature type="compositionally biased region" description="Polar residues" evidence="5">
    <location>
        <begin position="1479"/>
        <end position="1490"/>
    </location>
</feature>
<evidence type="ECO:0000256" key="5">
    <source>
        <dbReference type="SAM" id="MobiDB-lite"/>
    </source>
</evidence>
<name>A0AAV3XTV7_9GAST</name>
<keyword evidence="7" id="KW-0347">Helicase</keyword>